<protein>
    <recommendedName>
        <fullName evidence="4">Cellobiose 2-epimerase</fullName>
        <shortName evidence="4">CE</shortName>
        <ecNumber evidence="4">5.1.3.11</ecNumber>
    </recommendedName>
</protein>
<dbReference type="EMBL" id="JAPAAF010000048">
    <property type="protein sequence ID" value="MCW0484728.1"/>
    <property type="molecule type" value="Genomic_DNA"/>
</dbReference>
<accession>A0AA42C783</accession>
<dbReference type="RefSeq" id="WP_282593319.1">
    <property type="nucleotide sequence ID" value="NZ_JAPAAF010000048.1"/>
</dbReference>
<dbReference type="Gene3D" id="1.50.10.10">
    <property type="match status" value="1"/>
</dbReference>
<name>A0AA42C783_9BACT</name>
<comment type="catalytic activity">
    <reaction evidence="1 4">
        <text>D-cellobiose = beta-D-glucosyl-(1-&gt;4)-D-mannopyranose</text>
        <dbReference type="Rhea" id="RHEA:23384"/>
        <dbReference type="ChEBI" id="CHEBI:17057"/>
        <dbReference type="ChEBI" id="CHEBI:47931"/>
        <dbReference type="EC" id="5.1.3.11"/>
    </reaction>
</comment>
<dbReference type="Pfam" id="PF07221">
    <property type="entry name" value="GlcNAc_2-epim"/>
    <property type="match status" value="1"/>
</dbReference>
<dbReference type="Proteomes" id="UP001163821">
    <property type="component" value="Unassembled WGS sequence"/>
</dbReference>
<dbReference type="PANTHER" id="PTHR15108">
    <property type="entry name" value="N-ACYLGLUCOSAMINE-2-EPIMERASE"/>
    <property type="match status" value="1"/>
</dbReference>
<comment type="similarity">
    <text evidence="2">Belongs to the N-acylglucosamine 2-epimerase family.</text>
</comment>
<evidence type="ECO:0000313" key="6">
    <source>
        <dbReference type="Proteomes" id="UP001163821"/>
    </source>
</evidence>
<dbReference type="GO" id="GO:0005975">
    <property type="term" value="P:carbohydrate metabolic process"/>
    <property type="evidence" value="ECO:0007669"/>
    <property type="project" value="InterPro"/>
</dbReference>
<evidence type="ECO:0000256" key="3">
    <source>
        <dbReference type="ARBA" id="ARBA00023235"/>
    </source>
</evidence>
<sequence>MNRSHELQLLSLEMQNELFRILDFWSKKAIDSEFGGFVGRINAAGEVVPKASKGAVLNTRLLWTFSATYRKTSNELYRTMADRAYDYLLDYFWDKEDGGLFWECDYQGKPINTRKQAYGQGFGVYAFSEYFLATGNKESLAYARELFALLEEKYRDPEFEGYIEALSADWQLMEDMRLSPKDANSPKSMNTHLHILEPYTNLYRAWPNEKLKERILVLIKLFQKRIIDPKTGHFNLFFDRNWTVQSEIVSYGHDIEGAWLLHEAALETDETEVIQSVRQSALKLVEVTSNEGTDTDGSVWYEKEGDQIDKDRHWWVQAEAMVGLMDAWEITNDDWYFQGLQKAWEYIRANLLDTQNGEWFWSVDDQGNPNAKEDKVGFWKCPYHNSRALIELISRINKLKI</sequence>
<organism evidence="5 6">
    <name type="scientific">Gaoshiqia sediminis</name>
    <dbReference type="NCBI Taxonomy" id="2986998"/>
    <lineage>
        <taxon>Bacteria</taxon>
        <taxon>Pseudomonadati</taxon>
        <taxon>Bacteroidota</taxon>
        <taxon>Bacteroidia</taxon>
        <taxon>Marinilabiliales</taxon>
        <taxon>Prolixibacteraceae</taxon>
        <taxon>Gaoshiqia</taxon>
    </lineage>
</organism>
<keyword evidence="6" id="KW-1185">Reference proteome</keyword>
<comment type="function">
    <text evidence="4">Catalyzes the reversible epimerization of cellobiose to 4-O-beta-D-glucopyranosyl-D-mannose (Glc-Man).</text>
</comment>
<reference evidence="5" key="1">
    <citation type="submission" date="2022-10" db="EMBL/GenBank/DDBJ databases">
        <title>Gaoshiqiia sediminis gen. nov., sp. nov., isolated from coastal sediment.</title>
        <authorList>
            <person name="Yu W.X."/>
            <person name="Mu D.S."/>
            <person name="Du J.Z."/>
            <person name="Liang Y.Q."/>
        </authorList>
    </citation>
    <scope>NUCLEOTIDE SEQUENCE</scope>
    <source>
        <strain evidence="5">A06</strain>
    </source>
</reference>
<gene>
    <name evidence="5" type="ORF">N2K84_18490</name>
</gene>
<dbReference type="EC" id="5.1.3.11" evidence="4"/>
<evidence type="ECO:0000256" key="4">
    <source>
        <dbReference type="HAMAP-Rule" id="MF_00929"/>
    </source>
</evidence>
<evidence type="ECO:0000313" key="5">
    <source>
        <dbReference type="EMBL" id="MCW0484728.1"/>
    </source>
</evidence>
<dbReference type="AlphaFoldDB" id="A0AA42C783"/>
<dbReference type="InterPro" id="IPR008928">
    <property type="entry name" value="6-hairpin_glycosidase_sf"/>
</dbReference>
<evidence type="ECO:0000256" key="2">
    <source>
        <dbReference type="ARBA" id="ARBA00008558"/>
    </source>
</evidence>
<comment type="similarity">
    <text evidence="4">Belongs to the cellobiose 2-epimerase family.</text>
</comment>
<comment type="caution">
    <text evidence="5">The sequence shown here is derived from an EMBL/GenBank/DDBJ whole genome shotgun (WGS) entry which is preliminary data.</text>
</comment>
<evidence type="ECO:0000256" key="1">
    <source>
        <dbReference type="ARBA" id="ARBA00001470"/>
    </source>
</evidence>
<dbReference type="InterPro" id="IPR028584">
    <property type="entry name" value="Cellobiose_2_epim"/>
</dbReference>
<dbReference type="InterPro" id="IPR012341">
    <property type="entry name" value="6hp_glycosidase-like_sf"/>
</dbReference>
<dbReference type="InterPro" id="IPR010819">
    <property type="entry name" value="AGE/CE"/>
</dbReference>
<dbReference type="SUPFAM" id="SSF48208">
    <property type="entry name" value="Six-hairpin glycosidases"/>
    <property type="match status" value="1"/>
</dbReference>
<keyword evidence="3 4" id="KW-0413">Isomerase</keyword>
<dbReference type="GO" id="GO:0047736">
    <property type="term" value="F:cellobiose epimerase activity"/>
    <property type="evidence" value="ECO:0007669"/>
    <property type="project" value="UniProtKB-UniRule"/>
</dbReference>
<proteinExistence type="inferred from homology"/>
<dbReference type="HAMAP" id="MF_00929">
    <property type="entry name" value="Cellobiose_2_epim"/>
    <property type="match status" value="1"/>
</dbReference>